<evidence type="ECO:0000313" key="8">
    <source>
        <dbReference type="Proteomes" id="UP000001420"/>
    </source>
</evidence>
<evidence type="ECO:0000259" key="6">
    <source>
        <dbReference type="PROSITE" id="PS50903"/>
    </source>
</evidence>
<dbReference type="InterPro" id="IPR050526">
    <property type="entry name" value="Rubredoxin_ET"/>
</dbReference>
<accession>Q7VDJ7</accession>
<dbReference type="STRING" id="167539.Pro_0379"/>
<dbReference type="InterPro" id="IPR024934">
    <property type="entry name" value="Rubredoxin-like_dom"/>
</dbReference>
<evidence type="ECO:0000256" key="4">
    <source>
        <dbReference type="ARBA" id="ARBA00023004"/>
    </source>
</evidence>
<keyword evidence="1" id="KW-0813">Transport</keyword>
<keyword evidence="3 5" id="KW-0249">Electron transport</keyword>
<organism evidence="7 8">
    <name type="scientific">Prochlorococcus marinus (strain SARG / CCMP1375 / SS120)</name>
    <dbReference type="NCBI Taxonomy" id="167539"/>
    <lineage>
        <taxon>Bacteria</taxon>
        <taxon>Bacillati</taxon>
        <taxon>Cyanobacteriota</taxon>
        <taxon>Cyanophyceae</taxon>
        <taxon>Synechococcales</taxon>
        <taxon>Prochlorococcaceae</taxon>
        <taxon>Prochlorococcus</taxon>
    </lineage>
</organism>
<dbReference type="Proteomes" id="UP000001420">
    <property type="component" value="Chromosome"/>
</dbReference>
<dbReference type="Pfam" id="PF00301">
    <property type="entry name" value="Rubredoxin"/>
    <property type="match status" value="1"/>
</dbReference>
<dbReference type="PRINTS" id="PR00163">
    <property type="entry name" value="RUBREDOXIN"/>
</dbReference>
<keyword evidence="4 5" id="KW-0408">Iron</keyword>
<dbReference type="PANTHER" id="PTHR47627:SF1">
    <property type="entry name" value="RUBREDOXIN-1-RELATED"/>
    <property type="match status" value="1"/>
</dbReference>
<dbReference type="HOGENOM" id="CLU_128747_3_3_3"/>
<dbReference type="GO" id="GO:0009055">
    <property type="term" value="F:electron transfer activity"/>
    <property type="evidence" value="ECO:0007669"/>
    <property type="project" value="TreeGrafter"/>
</dbReference>
<evidence type="ECO:0000256" key="2">
    <source>
        <dbReference type="ARBA" id="ARBA00022723"/>
    </source>
</evidence>
<dbReference type="SUPFAM" id="SSF57802">
    <property type="entry name" value="Rubredoxin-like"/>
    <property type="match status" value="1"/>
</dbReference>
<protein>
    <recommendedName>
        <fullName evidence="5">Rubredoxin</fullName>
    </recommendedName>
</protein>
<evidence type="ECO:0000256" key="1">
    <source>
        <dbReference type="ARBA" id="ARBA00022448"/>
    </source>
</evidence>
<comment type="cofactor">
    <cofactor evidence="5">
        <name>Fe(3+)</name>
        <dbReference type="ChEBI" id="CHEBI:29034"/>
    </cofactor>
</comment>
<name>Q7VDJ7_PROMA</name>
<comment type="similarity">
    <text evidence="5">Belongs to the rubredoxin family.</text>
</comment>
<dbReference type="InterPro" id="IPR024935">
    <property type="entry name" value="Rubredoxin_dom"/>
</dbReference>
<evidence type="ECO:0000256" key="3">
    <source>
        <dbReference type="ARBA" id="ARBA00022982"/>
    </source>
</evidence>
<dbReference type="PANTHER" id="PTHR47627">
    <property type="entry name" value="RUBREDOXIN"/>
    <property type="match status" value="1"/>
</dbReference>
<reference evidence="7 8" key="1">
    <citation type="journal article" date="2003" name="Proc. Natl. Acad. Sci. U.S.A.">
        <title>Genome sequence of the cyanobacterium Prochlorococcus marinus SS120, a nearly minimal oxyphototrophic genome.</title>
        <authorList>
            <person name="Dufresne A."/>
            <person name="Salanoubat M."/>
            <person name="Partensky F."/>
            <person name="Artiguenave F."/>
            <person name="Axmann I.M."/>
            <person name="Barbe V."/>
            <person name="Duprat S."/>
            <person name="Galperin M.Y."/>
            <person name="Koonin E.V."/>
            <person name="Le Gall F."/>
            <person name="Makarova K.S."/>
            <person name="Ostrowski M."/>
            <person name="Oztas S."/>
            <person name="Robert C."/>
            <person name="Rogozin I.B."/>
            <person name="Scanlan D.J."/>
            <person name="Tandeau de Marsac N."/>
            <person name="Weissenbach J."/>
            <person name="Wincker P."/>
            <person name="Wolf Y.I."/>
            <person name="Hess W.R."/>
        </authorList>
    </citation>
    <scope>NUCLEOTIDE SEQUENCE [LARGE SCALE GENOMIC DNA]</scope>
    <source>
        <strain evidence="8">SARG / CCMP1375 / SS120</strain>
    </source>
</reference>
<dbReference type="PROSITE" id="PS50903">
    <property type="entry name" value="RUBREDOXIN_LIKE"/>
    <property type="match status" value="1"/>
</dbReference>
<dbReference type="GO" id="GO:0043448">
    <property type="term" value="P:alkane catabolic process"/>
    <property type="evidence" value="ECO:0007669"/>
    <property type="project" value="TreeGrafter"/>
</dbReference>
<dbReference type="EMBL" id="AE017126">
    <property type="protein sequence ID" value="AAP99425.1"/>
    <property type="molecule type" value="Genomic_DNA"/>
</dbReference>
<feature type="domain" description="Rubredoxin-like" evidence="6">
    <location>
        <begin position="7"/>
        <end position="58"/>
    </location>
</feature>
<dbReference type="GO" id="GO:0005506">
    <property type="term" value="F:iron ion binding"/>
    <property type="evidence" value="ECO:0007669"/>
    <property type="project" value="UniProtKB-UniRule"/>
</dbReference>
<evidence type="ECO:0000256" key="5">
    <source>
        <dbReference type="RuleBase" id="RU003820"/>
    </source>
</evidence>
<dbReference type="PATRIC" id="fig|167539.5.peg.386"/>
<sequence>MTSTFTQKKHQCKDCIYSYDPKLGDPSQGVPPGVPFDDLPASWVCPLCKASKKRFKVLRY</sequence>
<evidence type="ECO:0000313" key="7">
    <source>
        <dbReference type="EMBL" id="AAP99425.1"/>
    </source>
</evidence>
<dbReference type="eggNOG" id="COG1773">
    <property type="taxonomic scope" value="Bacteria"/>
</dbReference>
<dbReference type="CDD" id="cd00730">
    <property type="entry name" value="rubredoxin"/>
    <property type="match status" value="1"/>
</dbReference>
<dbReference type="OrthoDB" id="9799749at2"/>
<proteinExistence type="inferred from homology"/>
<dbReference type="EnsemblBacteria" id="AAP99425">
    <property type="protein sequence ID" value="AAP99425"/>
    <property type="gene ID" value="Pro_0379"/>
</dbReference>
<dbReference type="KEGG" id="pma:Pro_0379"/>
<gene>
    <name evidence="7" type="primary">rub/hoxR</name>
    <name evidence="7" type="ordered locus">Pro_0379</name>
</gene>
<dbReference type="Gene3D" id="2.20.28.10">
    <property type="match status" value="1"/>
</dbReference>
<dbReference type="RefSeq" id="WP_011124534.1">
    <property type="nucleotide sequence ID" value="NC_005042.1"/>
</dbReference>
<keyword evidence="8" id="KW-1185">Reference proteome</keyword>
<dbReference type="AlphaFoldDB" id="Q7VDJ7"/>
<dbReference type="FunFam" id="2.20.28.10:FF:000001">
    <property type="entry name" value="Rubredoxin"/>
    <property type="match status" value="1"/>
</dbReference>
<keyword evidence="2 5" id="KW-0479">Metal-binding</keyword>